<organism evidence="2 3">
    <name type="scientific">Nephila pilipes</name>
    <name type="common">Giant wood spider</name>
    <name type="synonym">Nephila maculata</name>
    <dbReference type="NCBI Taxonomy" id="299642"/>
    <lineage>
        <taxon>Eukaryota</taxon>
        <taxon>Metazoa</taxon>
        <taxon>Ecdysozoa</taxon>
        <taxon>Arthropoda</taxon>
        <taxon>Chelicerata</taxon>
        <taxon>Arachnida</taxon>
        <taxon>Araneae</taxon>
        <taxon>Araneomorphae</taxon>
        <taxon>Entelegynae</taxon>
        <taxon>Araneoidea</taxon>
        <taxon>Nephilidae</taxon>
        <taxon>Nephila</taxon>
    </lineage>
</organism>
<dbReference type="AlphaFoldDB" id="A0A8X6P1H1"/>
<gene>
    <name evidence="2" type="ORF">NPIL_612511</name>
</gene>
<sequence>MLRMYWVIGREVVAFYCSGIELATCLDAKRRHDGAPTTIILTVLQYICIRMVPRRMLERLVLNLLLNGWRAAVILVRLGGWLLWGLWHGSLMLGGGPHSEIHKSIDHPVGIVTNSLM</sequence>
<accession>A0A8X6P1H1</accession>
<dbReference type="EMBL" id="BMAW01110201">
    <property type="protein sequence ID" value="GFT42060.1"/>
    <property type="molecule type" value="Genomic_DNA"/>
</dbReference>
<protein>
    <submittedName>
        <fullName evidence="2">Uncharacterized protein</fullName>
    </submittedName>
</protein>
<dbReference type="Proteomes" id="UP000887013">
    <property type="component" value="Unassembled WGS sequence"/>
</dbReference>
<keyword evidence="1" id="KW-0812">Transmembrane</keyword>
<comment type="caution">
    <text evidence="2">The sequence shown here is derived from an EMBL/GenBank/DDBJ whole genome shotgun (WGS) entry which is preliminary data.</text>
</comment>
<evidence type="ECO:0000256" key="1">
    <source>
        <dbReference type="SAM" id="Phobius"/>
    </source>
</evidence>
<keyword evidence="1" id="KW-1133">Transmembrane helix</keyword>
<evidence type="ECO:0000313" key="3">
    <source>
        <dbReference type="Proteomes" id="UP000887013"/>
    </source>
</evidence>
<keyword evidence="3" id="KW-1185">Reference proteome</keyword>
<name>A0A8X6P1H1_NEPPI</name>
<evidence type="ECO:0000313" key="2">
    <source>
        <dbReference type="EMBL" id="GFT42060.1"/>
    </source>
</evidence>
<proteinExistence type="predicted"/>
<keyword evidence="1" id="KW-0472">Membrane</keyword>
<reference evidence="2" key="1">
    <citation type="submission" date="2020-08" db="EMBL/GenBank/DDBJ databases">
        <title>Multicomponent nature underlies the extraordinary mechanical properties of spider dragline silk.</title>
        <authorList>
            <person name="Kono N."/>
            <person name="Nakamura H."/>
            <person name="Mori M."/>
            <person name="Yoshida Y."/>
            <person name="Ohtoshi R."/>
            <person name="Malay A.D."/>
            <person name="Moran D.A.P."/>
            <person name="Tomita M."/>
            <person name="Numata K."/>
            <person name="Arakawa K."/>
        </authorList>
    </citation>
    <scope>NUCLEOTIDE SEQUENCE</scope>
</reference>
<feature type="transmembrane region" description="Helical" evidence="1">
    <location>
        <begin position="60"/>
        <end position="84"/>
    </location>
</feature>